<dbReference type="PROSITE" id="PS00616">
    <property type="entry name" value="HIS_ACID_PHOSPHAT_1"/>
    <property type="match status" value="1"/>
</dbReference>
<dbReference type="SUPFAM" id="SSF53254">
    <property type="entry name" value="Phosphoglycerate mutase-like"/>
    <property type="match status" value="1"/>
</dbReference>
<dbReference type="PANTHER" id="PTHR20963:SF8">
    <property type="entry name" value="MULTIPLE INOSITOL POLYPHOSPHATE PHOSPHATASE 1"/>
    <property type="match status" value="1"/>
</dbReference>
<evidence type="ECO:0000256" key="7">
    <source>
        <dbReference type="ARBA" id="ARBA00022801"/>
    </source>
</evidence>
<evidence type="ECO:0000256" key="4">
    <source>
        <dbReference type="ARBA" id="ARBA00013040"/>
    </source>
</evidence>
<dbReference type="Pfam" id="PF00328">
    <property type="entry name" value="His_Phos_2"/>
    <property type="match status" value="1"/>
</dbReference>
<evidence type="ECO:0000256" key="12">
    <source>
        <dbReference type="ARBA" id="ARBA00043691"/>
    </source>
</evidence>
<keyword evidence="6" id="KW-0732">Signal</keyword>
<dbReference type="EC" id="3.1.3.80" evidence="3"/>
<comment type="caution">
    <text evidence="14">The sequence shown here is derived from an EMBL/GenBank/DDBJ whole genome shotgun (WGS) entry which is preliminary data.</text>
</comment>
<dbReference type="InterPro" id="IPR033379">
    <property type="entry name" value="Acid_Pase_AS"/>
</dbReference>
<dbReference type="GO" id="GO:0003993">
    <property type="term" value="F:acid phosphatase activity"/>
    <property type="evidence" value="ECO:0007669"/>
    <property type="project" value="TreeGrafter"/>
</dbReference>
<comment type="catalytic activity">
    <reaction evidence="11">
        <text>1D-myo-inositol 1,2,4,5,6-pentakisphosphate + H2O = 1D-myo-inositol 1,2,5,6-tetrakisphosphate + phosphate</text>
        <dbReference type="Rhea" id="RHEA:77115"/>
        <dbReference type="ChEBI" id="CHEBI:15377"/>
        <dbReference type="ChEBI" id="CHEBI:43474"/>
        <dbReference type="ChEBI" id="CHEBI:57798"/>
        <dbReference type="ChEBI" id="CHEBI:195535"/>
        <dbReference type="EC" id="3.1.3.62"/>
    </reaction>
    <physiologicalReaction direction="left-to-right" evidence="11">
        <dbReference type="Rhea" id="RHEA:77116"/>
    </physiologicalReaction>
</comment>
<evidence type="ECO:0000313" key="15">
    <source>
        <dbReference type="Proteomes" id="UP000471633"/>
    </source>
</evidence>
<dbReference type="Gene3D" id="3.40.50.1240">
    <property type="entry name" value="Phosphoglycerate mutase-like"/>
    <property type="match status" value="1"/>
</dbReference>
<feature type="non-terminal residue" evidence="14">
    <location>
        <position position="1"/>
    </location>
</feature>
<dbReference type="GO" id="GO:0034417">
    <property type="term" value="F:bisphosphoglycerate 3-phosphatase activity"/>
    <property type="evidence" value="ECO:0007669"/>
    <property type="project" value="UniProtKB-EC"/>
</dbReference>
<protein>
    <recommendedName>
        <fullName evidence="5">Multiple inositol polyphosphate phosphatase 1</fullName>
        <ecNumber evidence="4">3.1.3.62</ecNumber>
        <ecNumber evidence="3">3.1.3.80</ecNumber>
    </recommendedName>
    <alternativeName>
        <fullName evidence="9">2,3-bisphosphoglycerate 3-phosphatase</fullName>
    </alternativeName>
</protein>
<evidence type="ECO:0000256" key="3">
    <source>
        <dbReference type="ARBA" id="ARBA00012976"/>
    </source>
</evidence>
<keyword evidence="8" id="KW-0472">Membrane</keyword>
<dbReference type="InterPro" id="IPR029033">
    <property type="entry name" value="His_PPase_superfam"/>
</dbReference>
<dbReference type="GeneID" id="24592566"/>
<evidence type="ECO:0000313" key="14">
    <source>
        <dbReference type="EMBL" id="KAH9581457.1"/>
    </source>
</evidence>
<organism evidence="14 15">
    <name type="scientific">Schistosoma haematobium</name>
    <name type="common">Blood fluke</name>
    <dbReference type="NCBI Taxonomy" id="6185"/>
    <lineage>
        <taxon>Eukaryota</taxon>
        <taxon>Metazoa</taxon>
        <taxon>Spiralia</taxon>
        <taxon>Lophotrochozoa</taxon>
        <taxon>Platyhelminthes</taxon>
        <taxon>Trematoda</taxon>
        <taxon>Digenea</taxon>
        <taxon>Strigeidida</taxon>
        <taxon>Schistosomatoidea</taxon>
        <taxon>Schistosomatidae</taxon>
        <taxon>Schistosoma</taxon>
    </lineage>
</organism>
<dbReference type="InterPro" id="IPR000560">
    <property type="entry name" value="His_Pase_clade-2"/>
</dbReference>
<keyword evidence="7" id="KW-0378">Hydrolase</keyword>
<dbReference type="CTD" id="24592566"/>
<evidence type="ECO:0000256" key="6">
    <source>
        <dbReference type="ARBA" id="ARBA00022729"/>
    </source>
</evidence>
<comment type="catalytic activity">
    <reaction evidence="13">
        <text>(2R)-2,3-bisphosphoglycerate + H2O = (2R)-2-phosphoglycerate + phosphate</text>
        <dbReference type="Rhea" id="RHEA:27381"/>
        <dbReference type="ChEBI" id="CHEBI:15377"/>
        <dbReference type="ChEBI" id="CHEBI:43474"/>
        <dbReference type="ChEBI" id="CHEBI:58248"/>
        <dbReference type="ChEBI" id="CHEBI:58289"/>
        <dbReference type="EC" id="3.1.3.80"/>
    </reaction>
    <physiologicalReaction direction="left-to-right" evidence="13">
        <dbReference type="Rhea" id="RHEA:27382"/>
    </physiologicalReaction>
</comment>
<comment type="catalytic activity">
    <reaction evidence="12">
        <text>1D-myo-inositol hexakisphosphate + H2O = 1D-myo-inositol 1,2,4,5,6-pentakisphosphate + phosphate</text>
        <dbReference type="Rhea" id="RHEA:16989"/>
        <dbReference type="ChEBI" id="CHEBI:15377"/>
        <dbReference type="ChEBI" id="CHEBI:43474"/>
        <dbReference type="ChEBI" id="CHEBI:57798"/>
        <dbReference type="ChEBI" id="CHEBI:58130"/>
        <dbReference type="EC" id="3.1.3.62"/>
    </reaction>
    <physiologicalReaction direction="left-to-right" evidence="12">
        <dbReference type="Rhea" id="RHEA:16990"/>
    </physiologicalReaction>
</comment>
<dbReference type="GO" id="GO:0052745">
    <property type="term" value="F:inositol phosphate phosphatase activity"/>
    <property type="evidence" value="ECO:0007669"/>
    <property type="project" value="TreeGrafter"/>
</dbReference>
<gene>
    <name evidence="14" type="primary">MINPP1_1</name>
    <name evidence="14" type="ORF">MS3_00011054</name>
</gene>
<comment type="subcellular location">
    <subcellularLocation>
        <location evidence="1">Membrane</location>
    </subcellularLocation>
</comment>
<comment type="similarity">
    <text evidence="2">Belongs to the histidine acid phosphatase family. MINPP1 subfamily.</text>
</comment>
<evidence type="ECO:0000256" key="2">
    <source>
        <dbReference type="ARBA" id="ARBA00008422"/>
    </source>
</evidence>
<evidence type="ECO:0000256" key="10">
    <source>
        <dbReference type="ARBA" id="ARBA00043668"/>
    </source>
</evidence>
<proteinExistence type="inferred from homology"/>
<dbReference type="Proteomes" id="UP000471633">
    <property type="component" value="Unassembled WGS sequence"/>
</dbReference>
<evidence type="ECO:0000256" key="8">
    <source>
        <dbReference type="ARBA" id="ARBA00023136"/>
    </source>
</evidence>
<reference evidence="14" key="3">
    <citation type="submission" date="2021-06" db="EMBL/GenBank/DDBJ databases">
        <title>Chromosome-level genome assembly for S. haematobium.</title>
        <authorList>
            <person name="Stroehlein A.J."/>
        </authorList>
    </citation>
    <scope>NUCLEOTIDE SEQUENCE</scope>
</reference>
<keyword evidence="15" id="KW-1185">Reference proteome</keyword>
<reference evidence="14" key="1">
    <citation type="journal article" date="2012" name="Nat. Genet.">
        <title>Whole-genome sequence of Schistosoma haematobium.</title>
        <authorList>
            <person name="Young N.D."/>
            <person name="Jex A.R."/>
            <person name="Li B."/>
            <person name="Liu S."/>
            <person name="Yang L."/>
            <person name="Xiong Z."/>
            <person name="Li Y."/>
            <person name="Cantacessi C."/>
            <person name="Hall R.S."/>
            <person name="Xu X."/>
            <person name="Chen F."/>
            <person name="Wu X."/>
            <person name="Zerlotini A."/>
            <person name="Oliveira G."/>
            <person name="Hofmann A."/>
            <person name="Zhang G."/>
            <person name="Fang X."/>
            <person name="Kang Y."/>
            <person name="Campbell B.E."/>
            <person name="Loukas A."/>
            <person name="Ranganathan S."/>
            <person name="Rollinson D."/>
            <person name="Rinaldi G."/>
            <person name="Brindley P.J."/>
            <person name="Yang H."/>
            <person name="Wang J."/>
            <person name="Wang J."/>
            <person name="Gasser R.B."/>
        </authorList>
    </citation>
    <scope>NUCLEOTIDE SEQUENCE</scope>
</reference>
<dbReference type="EMBL" id="AMPZ03000006">
    <property type="protein sequence ID" value="KAH9581457.1"/>
    <property type="molecule type" value="Genomic_DNA"/>
</dbReference>
<dbReference type="PANTHER" id="PTHR20963">
    <property type="entry name" value="MULTIPLE INOSITOL POLYPHOSPHATE PHOSPHATASE-RELATED"/>
    <property type="match status" value="1"/>
</dbReference>
<dbReference type="CDD" id="cd07061">
    <property type="entry name" value="HP_HAP_like"/>
    <property type="match status" value="1"/>
</dbReference>
<dbReference type="EC" id="3.1.3.62" evidence="4"/>
<comment type="catalytic activity">
    <reaction evidence="10">
        <text>1D-myo-inositol 1,2,5,6-tetrakisphosphate + H2O = 1D-myo-inositol 1,2,6-trisphosphate + phosphate</text>
        <dbReference type="Rhea" id="RHEA:77119"/>
        <dbReference type="ChEBI" id="CHEBI:15377"/>
        <dbReference type="ChEBI" id="CHEBI:43474"/>
        <dbReference type="ChEBI" id="CHEBI:195535"/>
        <dbReference type="ChEBI" id="CHEBI:195537"/>
        <dbReference type="EC" id="3.1.3.62"/>
    </reaction>
    <physiologicalReaction direction="left-to-right" evidence="10">
        <dbReference type="Rhea" id="RHEA:77120"/>
    </physiologicalReaction>
</comment>
<name>A0A922IKK5_SCHHA</name>
<evidence type="ECO:0000256" key="1">
    <source>
        <dbReference type="ARBA" id="ARBA00004370"/>
    </source>
</evidence>
<accession>A0A922IKK5</accession>
<dbReference type="GO" id="GO:0016020">
    <property type="term" value="C:membrane"/>
    <property type="evidence" value="ECO:0007669"/>
    <property type="project" value="UniProtKB-SubCell"/>
</dbReference>
<dbReference type="KEGG" id="shx:MS3_00011054"/>
<sequence length="545" mass="63469">LFQITYFDLENFKYQVKMLFISQNYTSKVDLWQMGALFSAFCAIATFLLCIFNREPETFFSGLSSKTAYRFCGLKSYEDKVSAQFKRCSLVHVNVLLRHGTRAPDSKSIKSFTDLHERLKESYNNGSPIPYKLLTHPIPFKNAAAKELLPRGFQEHDGLGRRFFNLMRQHFNFTIENVDFYSSSIDRCIASGRAFYNGFINGPTIKPIWNRTLYCGNEEIPNSCLLNNQSPEINNNDHYKKKNITINNYLLRFFADCKNYIENIEKNKSAIREYYQFLNSNYIINSYENFIKRFNLKRENYTFDDLKIIFLACAYEVAAMDDYDDLSPWCSLLTPYDYPVWEYLADLKHYWRKSYGYELNYEQSCPLLGEIIQQIYNVAINFQKNNYSQNNPTLHRGSFWFGHAETILPIVAALGIFNNSIGHSTLHKLTADSFDERLRMIYDTDVPSPTMFRTSYIAPFAGNVAFLLYYCPDLEDSDNDLDKFRVKVLINEKTISWPLASSIQPPTLDHPGETNASLTTILQYFNGCMPNNYDNNKVCSLHKTF</sequence>
<evidence type="ECO:0000256" key="13">
    <source>
        <dbReference type="ARBA" id="ARBA00043832"/>
    </source>
</evidence>
<dbReference type="AlphaFoldDB" id="A0A922IKK5"/>
<evidence type="ECO:0000256" key="5">
    <source>
        <dbReference type="ARBA" id="ARBA00018097"/>
    </source>
</evidence>
<evidence type="ECO:0000256" key="11">
    <source>
        <dbReference type="ARBA" id="ARBA00043671"/>
    </source>
</evidence>
<reference evidence="14" key="2">
    <citation type="journal article" date="2019" name="Gigascience">
        <title>High-quality Schistosoma haematobium genome achieved by single-molecule and long-range sequencing.</title>
        <authorList>
            <person name="Stroehlein A.J."/>
            <person name="Korhonen P.K."/>
            <person name="Chong T.M."/>
            <person name="Lim Y.L."/>
            <person name="Chan K.G."/>
            <person name="Webster B."/>
            <person name="Rollinson D."/>
            <person name="Brindley P.J."/>
            <person name="Gasser R.B."/>
            <person name="Young N.D."/>
        </authorList>
    </citation>
    <scope>NUCLEOTIDE SEQUENCE</scope>
</reference>
<evidence type="ECO:0000256" key="9">
    <source>
        <dbReference type="ARBA" id="ARBA00031642"/>
    </source>
</evidence>
<reference evidence="14" key="4">
    <citation type="journal article" date="2022" name="PLoS Pathog.">
        <title>Chromosome-level genome of Schistosoma haematobium underpins genome-wide explorations of molecular variation.</title>
        <authorList>
            <person name="Stroehlein A.J."/>
            <person name="Korhonen P.K."/>
            <person name="Lee V.V."/>
            <person name="Ralph S.A."/>
            <person name="Mentink-Kane M."/>
            <person name="You H."/>
            <person name="McManus D.P."/>
            <person name="Tchuente L.T."/>
            <person name="Stothard J.R."/>
            <person name="Kaur P."/>
            <person name="Dudchenko O."/>
            <person name="Aiden E.L."/>
            <person name="Yang B."/>
            <person name="Yang H."/>
            <person name="Emery A.M."/>
            <person name="Webster B.L."/>
            <person name="Brindley P.J."/>
            <person name="Rollinson D."/>
            <person name="Chang B.C.H."/>
            <person name="Gasser R.B."/>
            <person name="Young N.D."/>
        </authorList>
    </citation>
    <scope>NUCLEOTIDE SEQUENCE</scope>
</reference>
<dbReference type="RefSeq" id="XP_051065556.1">
    <property type="nucleotide sequence ID" value="XM_051219460.1"/>
</dbReference>